<proteinExistence type="predicted"/>
<feature type="signal peptide" evidence="2">
    <location>
        <begin position="1"/>
        <end position="35"/>
    </location>
</feature>
<protein>
    <recommendedName>
        <fullName evidence="5">Transmembrane protein</fullName>
    </recommendedName>
</protein>
<evidence type="ECO:0000256" key="1">
    <source>
        <dbReference type="SAM" id="MobiDB-lite"/>
    </source>
</evidence>
<evidence type="ECO:0008006" key="5">
    <source>
        <dbReference type="Google" id="ProtNLM"/>
    </source>
</evidence>
<dbReference type="EMBL" id="CCYA01000221">
    <property type="protein sequence ID" value="CEH13573.1"/>
    <property type="molecule type" value="Genomic_DNA"/>
</dbReference>
<keyword evidence="2" id="KW-0732">Signal</keyword>
<feature type="compositionally biased region" description="Low complexity" evidence="1">
    <location>
        <begin position="85"/>
        <end position="114"/>
    </location>
</feature>
<dbReference type="Proteomes" id="UP000054845">
    <property type="component" value="Unassembled WGS sequence"/>
</dbReference>
<evidence type="ECO:0000256" key="2">
    <source>
        <dbReference type="SAM" id="SignalP"/>
    </source>
</evidence>
<feature type="region of interest" description="Disordered" evidence="1">
    <location>
        <begin position="75"/>
        <end position="120"/>
    </location>
</feature>
<sequence>MTKQTRIRSNFTQPTLVVVLLCLAALLVMTSSTTAMPVPSFGYLREQAMDKVDALFNRQPASHCEHHKHKLKNGFSESRHCETSTKTAHGTSWSTTTSTRLESSTTGGRSSGRGAKSKSHLASYSGPLKFSHSPDGLHHSSWLDFNI</sequence>
<feature type="chain" id="PRO_5006059397" description="Transmembrane protein" evidence="2">
    <location>
        <begin position="36"/>
        <end position="147"/>
    </location>
</feature>
<evidence type="ECO:0000313" key="3">
    <source>
        <dbReference type="EMBL" id="CEH13573.1"/>
    </source>
</evidence>
<accession>A0A0P1BCI5</accession>
<organism evidence="3 4">
    <name type="scientific">Ceraceosorus bombacis</name>
    <dbReference type="NCBI Taxonomy" id="401625"/>
    <lineage>
        <taxon>Eukaryota</taxon>
        <taxon>Fungi</taxon>
        <taxon>Dikarya</taxon>
        <taxon>Basidiomycota</taxon>
        <taxon>Ustilaginomycotina</taxon>
        <taxon>Exobasidiomycetes</taxon>
        <taxon>Ceraceosorales</taxon>
        <taxon>Ceraceosoraceae</taxon>
        <taxon>Ceraceosorus</taxon>
    </lineage>
</organism>
<keyword evidence="4" id="KW-1185">Reference proteome</keyword>
<dbReference type="AlphaFoldDB" id="A0A0P1BCI5"/>
<dbReference type="OrthoDB" id="10371420at2759"/>
<name>A0A0P1BCI5_9BASI</name>
<reference evidence="3 4" key="1">
    <citation type="submission" date="2014-09" db="EMBL/GenBank/DDBJ databases">
        <authorList>
            <person name="Magalhaes I.L.F."/>
            <person name="Oliveira U."/>
            <person name="Santos F.R."/>
            <person name="Vidigal T.H.D.A."/>
            <person name="Brescovit A.D."/>
            <person name="Santos A.J."/>
        </authorList>
    </citation>
    <scope>NUCLEOTIDE SEQUENCE [LARGE SCALE GENOMIC DNA]</scope>
</reference>
<evidence type="ECO:0000313" key="4">
    <source>
        <dbReference type="Proteomes" id="UP000054845"/>
    </source>
</evidence>